<dbReference type="EMBL" id="MU001631">
    <property type="protein sequence ID" value="KAF2487671.1"/>
    <property type="molecule type" value="Genomic_DNA"/>
</dbReference>
<organism evidence="5 6">
    <name type="scientific">Neohortaea acidophila</name>
    <dbReference type="NCBI Taxonomy" id="245834"/>
    <lineage>
        <taxon>Eukaryota</taxon>
        <taxon>Fungi</taxon>
        <taxon>Dikarya</taxon>
        <taxon>Ascomycota</taxon>
        <taxon>Pezizomycotina</taxon>
        <taxon>Dothideomycetes</taxon>
        <taxon>Dothideomycetidae</taxon>
        <taxon>Mycosphaerellales</taxon>
        <taxon>Teratosphaeriaceae</taxon>
        <taxon>Neohortaea</taxon>
    </lineage>
</organism>
<evidence type="ECO:0000313" key="6">
    <source>
        <dbReference type="Proteomes" id="UP000799767"/>
    </source>
</evidence>
<sequence>MSNKSSKVIILTGASRGIGLVIAHYLLSHADKHRLVVTARSEKPLKELEQQYPGQVAVLTGDASDLSLGGKAVELAEDRWQRLDGVIINHGVLDPVTRVANAKAEDWRKAFDINFFSAVALVQVALPALRDSKGAIIFTSSGAASRGFPTWGAYGAAKAAMNHLAMTLGSEEKEITSIAIRPGVVDTEMQREVREKHNGVMDEEHVKHFASLKSDGHLLKAELPGHVMAKLVLDPPRDLNGHFLDWNAGELKAYQEM</sequence>
<accession>A0A6A6Q6H5</accession>
<dbReference type="SUPFAM" id="SSF51735">
    <property type="entry name" value="NAD(P)-binding Rossmann-fold domains"/>
    <property type="match status" value="1"/>
</dbReference>
<evidence type="ECO:0000256" key="1">
    <source>
        <dbReference type="ARBA" id="ARBA00006484"/>
    </source>
</evidence>
<gene>
    <name evidence="5" type="ORF">BDY17DRAFT_307026</name>
</gene>
<dbReference type="GeneID" id="54476088"/>
<keyword evidence="6" id="KW-1185">Reference proteome</keyword>
<keyword evidence="3" id="KW-0560">Oxidoreductase</keyword>
<dbReference type="InterPro" id="IPR020904">
    <property type="entry name" value="Sc_DH/Rdtase_CS"/>
</dbReference>
<keyword evidence="2" id="KW-0521">NADP</keyword>
<evidence type="ECO:0000313" key="5">
    <source>
        <dbReference type="EMBL" id="KAF2487671.1"/>
    </source>
</evidence>
<reference evidence="5" key="1">
    <citation type="journal article" date="2020" name="Stud. Mycol.">
        <title>101 Dothideomycetes genomes: a test case for predicting lifestyles and emergence of pathogens.</title>
        <authorList>
            <person name="Haridas S."/>
            <person name="Albert R."/>
            <person name="Binder M."/>
            <person name="Bloem J."/>
            <person name="Labutti K."/>
            <person name="Salamov A."/>
            <person name="Andreopoulos B."/>
            <person name="Baker S."/>
            <person name="Barry K."/>
            <person name="Bills G."/>
            <person name="Bluhm B."/>
            <person name="Cannon C."/>
            <person name="Castanera R."/>
            <person name="Culley D."/>
            <person name="Daum C."/>
            <person name="Ezra D."/>
            <person name="Gonzalez J."/>
            <person name="Henrissat B."/>
            <person name="Kuo A."/>
            <person name="Liang C."/>
            <person name="Lipzen A."/>
            <person name="Lutzoni F."/>
            <person name="Magnuson J."/>
            <person name="Mondo S."/>
            <person name="Nolan M."/>
            <person name="Ohm R."/>
            <person name="Pangilinan J."/>
            <person name="Park H.-J."/>
            <person name="Ramirez L."/>
            <person name="Alfaro M."/>
            <person name="Sun H."/>
            <person name="Tritt A."/>
            <person name="Yoshinaga Y."/>
            <person name="Zwiers L.-H."/>
            <person name="Turgeon B."/>
            <person name="Goodwin S."/>
            <person name="Spatafora J."/>
            <person name="Crous P."/>
            <person name="Grigoriev I."/>
        </authorList>
    </citation>
    <scope>NUCLEOTIDE SEQUENCE</scope>
    <source>
        <strain evidence="5">CBS 113389</strain>
    </source>
</reference>
<dbReference type="InterPro" id="IPR002347">
    <property type="entry name" value="SDR_fam"/>
</dbReference>
<dbReference type="InterPro" id="IPR057326">
    <property type="entry name" value="KR_dom"/>
</dbReference>
<proteinExistence type="inferred from homology"/>
<evidence type="ECO:0000256" key="3">
    <source>
        <dbReference type="ARBA" id="ARBA00023002"/>
    </source>
</evidence>
<dbReference type="RefSeq" id="XP_033594240.1">
    <property type="nucleotide sequence ID" value="XM_033735086.1"/>
</dbReference>
<comment type="similarity">
    <text evidence="1">Belongs to the short-chain dehydrogenases/reductases (SDR) family.</text>
</comment>
<dbReference type="Pfam" id="PF00106">
    <property type="entry name" value="adh_short"/>
    <property type="match status" value="1"/>
</dbReference>
<dbReference type="PANTHER" id="PTHR43008:SF8">
    <property type="entry name" value="BENZIL REDUCTASE ((S)-BENZOIN FORMING) IRC24"/>
    <property type="match status" value="1"/>
</dbReference>
<dbReference type="SMART" id="SM00822">
    <property type="entry name" value="PKS_KR"/>
    <property type="match status" value="1"/>
</dbReference>
<dbReference type="CDD" id="cd05367">
    <property type="entry name" value="SPR-like_SDR_c"/>
    <property type="match status" value="1"/>
</dbReference>
<dbReference type="Gene3D" id="3.40.50.720">
    <property type="entry name" value="NAD(P)-binding Rossmann-like Domain"/>
    <property type="match status" value="1"/>
</dbReference>
<dbReference type="AlphaFoldDB" id="A0A6A6Q6H5"/>
<dbReference type="FunFam" id="3.40.50.720:FF:000281">
    <property type="entry name" value="Uncharacterized oxidoreductase YIR035C"/>
    <property type="match status" value="1"/>
</dbReference>
<dbReference type="GO" id="GO:0050664">
    <property type="term" value="F:oxidoreductase activity, acting on NAD(P)H, oxygen as acceptor"/>
    <property type="evidence" value="ECO:0007669"/>
    <property type="project" value="TreeGrafter"/>
</dbReference>
<feature type="domain" description="Ketoreductase" evidence="4">
    <location>
        <begin position="7"/>
        <end position="188"/>
    </location>
</feature>
<dbReference type="Proteomes" id="UP000799767">
    <property type="component" value="Unassembled WGS sequence"/>
</dbReference>
<dbReference type="OrthoDB" id="153074at2759"/>
<name>A0A6A6Q6H5_9PEZI</name>
<dbReference type="PROSITE" id="PS00061">
    <property type="entry name" value="ADH_SHORT"/>
    <property type="match status" value="1"/>
</dbReference>
<dbReference type="PANTHER" id="PTHR43008">
    <property type="entry name" value="BENZIL REDUCTASE"/>
    <property type="match status" value="1"/>
</dbReference>
<evidence type="ECO:0000256" key="2">
    <source>
        <dbReference type="ARBA" id="ARBA00022857"/>
    </source>
</evidence>
<dbReference type="InterPro" id="IPR036291">
    <property type="entry name" value="NAD(P)-bd_dom_sf"/>
</dbReference>
<evidence type="ECO:0000259" key="4">
    <source>
        <dbReference type="SMART" id="SM00822"/>
    </source>
</evidence>
<dbReference type="PRINTS" id="PR00081">
    <property type="entry name" value="GDHRDH"/>
</dbReference>
<protein>
    <recommendedName>
        <fullName evidence="4">Ketoreductase domain-containing protein</fullName>
    </recommendedName>
</protein>